<evidence type="ECO:0000313" key="3">
    <source>
        <dbReference type="Proteomes" id="UP000235388"/>
    </source>
</evidence>
<proteinExistence type="predicted"/>
<dbReference type="EMBL" id="PGCJ01000302">
    <property type="protein sequence ID" value="PLW33324.1"/>
    <property type="molecule type" value="Genomic_DNA"/>
</dbReference>
<gene>
    <name evidence="2" type="ORF">PCANC_25942</name>
</gene>
<feature type="compositionally biased region" description="Basic and acidic residues" evidence="1">
    <location>
        <begin position="37"/>
        <end position="54"/>
    </location>
</feature>
<keyword evidence="3" id="KW-1185">Reference proteome</keyword>
<accession>A0A2N5U6C8</accession>
<dbReference type="Proteomes" id="UP000235388">
    <property type="component" value="Unassembled WGS sequence"/>
</dbReference>
<feature type="compositionally biased region" description="Basic and acidic residues" evidence="1">
    <location>
        <begin position="1"/>
        <end position="28"/>
    </location>
</feature>
<reference evidence="2 3" key="1">
    <citation type="submission" date="2017-11" db="EMBL/GenBank/DDBJ databases">
        <title>De novo assembly and phasing of dikaryotic genomes from two isolates of Puccinia coronata f. sp. avenae, the causal agent of oat crown rust.</title>
        <authorList>
            <person name="Miller M.E."/>
            <person name="Zhang Y."/>
            <person name="Omidvar V."/>
            <person name="Sperschneider J."/>
            <person name="Schwessinger B."/>
            <person name="Raley C."/>
            <person name="Palmer J.M."/>
            <person name="Garnica D."/>
            <person name="Upadhyaya N."/>
            <person name="Rathjen J."/>
            <person name="Taylor J.M."/>
            <person name="Park R.F."/>
            <person name="Dodds P.N."/>
            <person name="Hirsch C.D."/>
            <person name="Kianian S.F."/>
            <person name="Figueroa M."/>
        </authorList>
    </citation>
    <scope>NUCLEOTIDE SEQUENCE [LARGE SCALE GENOMIC DNA]</scope>
    <source>
        <strain evidence="2">12NC29</strain>
    </source>
</reference>
<organism evidence="2 3">
    <name type="scientific">Puccinia coronata f. sp. avenae</name>
    <dbReference type="NCBI Taxonomy" id="200324"/>
    <lineage>
        <taxon>Eukaryota</taxon>
        <taxon>Fungi</taxon>
        <taxon>Dikarya</taxon>
        <taxon>Basidiomycota</taxon>
        <taxon>Pucciniomycotina</taxon>
        <taxon>Pucciniomycetes</taxon>
        <taxon>Pucciniales</taxon>
        <taxon>Pucciniaceae</taxon>
        <taxon>Puccinia</taxon>
    </lineage>
</organism>
<protein>
    <submittedName>
        <fullName evidence="2">Uncharacterized protein</fullName>
    </submittedName>
</protein>
<comment type="caution">
    <text evidence="2">The sequence shown here is derived from an EMBL/GenBank/DDBJ whole genome shotgun (WGS) entry which is preliminary data.</text>
</comment>
<sequence length="54" mass="6236">MAERLRKSEESHEENRPLADRTSSHIEQSKNLATCIDHTKNDSDKRKDNNLSKA</sequence>
<evidence type="ECO:0000256" key="1">
    <source>
        <dbReference type="SAM" id="MobiDB-lite"/>
    </source>
</evidence>
<dbReference type="AlphaFoldDB" id="A0A2N5U6C8"/>
<name>A0A2N5U6C8_9BASI</name>
<feature type="region of interest" description="Disordered" evidence="1">
    <location>
        <begin position="1"/>
        <end position="54"/>
    </location>
</feature>
<evidence type="ECO:0000313" key="2">
    <source>
        <dbReference type="EMBL" id="PLW33324.1"/>
    </source>
</evidence>